<evidence type="ECO:0000313" key="2">
    <source>
        <dbReference type="Proteomes" id="UP000293865"/>
    </source>
</evidence>
<dbReference type="AlphaFoldDB" id="A0A4Q2KQI0"/>
<reference evidence="1 2" key="1">
    <citation type="submission" date="2019-01" db="EMBL/GenBank/DDBJ databases">
        <title>Agromyces.</title>
        <authorList>
            <person name="Li J."/>
        </authorList>
    </citation>
    <scope>NUCLEOTIDE SEQUENCE [LARGE SCALE GENOMIC DNA]</scope>
    <source>
        <strain evidence="1 2">DSM 15934</strain>
    </source>
</reference>
<accession>A0A4Q2KQI0</accession>
<evidence type="ECO:0008006" key="3">
    <source>
        <dbReference type="Google" id="ProtNLM"/>
    </source>
</evidence>
<keyword evidence="2" id="KW-1185">Reference proteome</keyword>
<dbReference type="OrthoDB" id="572586at2"/>
<sequence length="184" mass="20239">MSEVRERGELSELSESSELSQLGESGRLAELSENRRSLLDWIAEEFLHNSWAGRRLVAVEGASDEPAARFANDLAAVLAARGQTVVRRSLGDVDEATLRRETIEPFRAGSLPGAEAADTVLVVDGRRLLNDSVRGIWHFSAWTLAGDELPHAGVNVIVDVTDESTPKRYFYDLCKLPPSVGERH</sequence>
<proteinExistence type="predicted"/>
<dbReference type="EMBL" id="SDPN01000079">
    <property type="protein sequence ID" value="RXZ66909.1"/>
    <property type="molecule type" value="Genomic_DNA"/>
</dbReference>
<protein>
    <recommendedName>
        <fullName evidence="3">Uridine kinase</fullName>
    </recommendedName>
</protein>
<evidence type="ECO:0000313" key="1">
    <source>
        <dbReference type="EMBL" id="RXZ66909.1"/>
    </source>
</evidence>
<name>A0A4Q2KQI0_9MICO</name>
<comment type="caution">
    <text evidence="1">The sequence shown here is derived from an EMBL/GenBank/DDBJ whole genome shotgun (WGS) entry which is preliminary data.</text>
</comment>
<gene>
    <name evidence="1" type="ORF">ESP51_20020</name>
</gene>
<organism evidence="1 2">
    <name type="scientific">Agromyces albus</name>
    <dbReference type="NCBI Taxonomy" id="205332"/>
    <lineage>
        <taxon>Bacteria</taxon>
        <taxon>Bacillati</taxon>
        <taxon>Actinomycetota</taxon>
        <taxon>Actinomycetes</taxon>
        <taxon>Micrococcales</taxon>
        <taxon>Microbacteriaceae</taxon>
        <taxon>Agromyces</taxon>
    </lineage>
</organism>
<dbReference type="Proteomes" id="UP000293865">
    <property type="component" value="Unassembled WGS sequence"/>
</dbReference>
<dbReference type="RefSeq" id="WP_129522626.1">
    <property type="nucleotide sequence ID" value="NZ_SDPN01000079.1"/>
</dbReference>